<dbReference type="Pfam" id="PF13374">
    <property type="entry name" value="TPR_10"/>
    <property type="match status" value="1"/>
</dbReference>
<keyword evidence="2" id="KW-1185">Reference proteome</keyword>
<accession>A0AA39DUM9</accession>
<dbReference type="Gene3D" id="1.25.40.10">
    <property type="entry name" value="Tetratricopeptide repeat domain"/>
    <property type="match status" value="2"/>
</dbReference>
<evidence type="ECO:0000313" key="1">
    <source>
        <dbReference type="EMBL" id="KAJ9694747.1"/>
    </source>
</evidence>
<evidence type="ECO:0000313" key="2">
    <source>
        <dbReference type="Proteomes" id="UP001168098"/>
    </source>
</evidence>
<dbReference type="AlphaFoldDB" id="A0AA39DUM9"/>
<dbReference type="Proteomes" id="UP001168098">
    <property type="component" value="Unassembled WGS sequence"/>
</dbReference>
<evidence type="ECO:0008006" key="3">
    <source>
        <dbReference type="Google" id="ProtNLM"/>
    </source>
</evidence>
<sequence>MLGTALNLSRAATAAARATGMGLLSRAPSLLSPSSSRFFCGPQGSNATPVALQMIDYALSHARSLKSDESYAQGLLVLEQCLSTHSNEVDDTTSQNSRGMVLLAMSTLLSERGAFDDAIDKLQIIQGLAESHLGVRVASMEGLVGLNLQLERDDTSRVLADKCVQLLGNDTADVGNGFGSKVLNVRAKALKGLVELVHGNLESAESFFQGLQDEKGCTGNAALSYGEFLHSMGKFSLAKELYQKAIEGISANKEFADLYALAACSMCGREVQLAATCALGQLEGQLGNFSEAEEILTRVLTKTEEHFGSHHPNVGIVLTCIALMFRHKAIMEHSSSLLIQEGLYRRALDLLKAPSLETEGSKADVAQRDIVALARGAYAEVLCVQQNRKDEGERMKSWAQTAWRNRRLSLAEALEISGPCSKVPIIDARISRAL</sequence>
<protein>
    <recommendedName>
        <fullName evidence="3">Tetratricopeptide repeat (TPR)-like superfamily protein</fullName>
    </recommendedName>
</protein>
<reference evidence="1 2" key="1">
    <citation type="journal article" date="2023" name="BMC Biotechnol.">
        <title>Vitis rotundifolia cv Carlos genome sequencing.</title>
        <authorList>
            <person name="Huff M."/>
            <person name="Hulse-Kemp A."/>
            <person name="Scheffler B."/>
            <person name="Youngblood R."/>
            <person name="Simpson S."/>
            <person name="Babiker E."/>
            <person name="Staton M."/>
        </authorList>
    </citation>
    <scope>NUCLEOTIDE SEQUENCE [LARGE SCALE GENOMIC DNA]</scope>
    <source>
        <tissue evidence="1">Leaf</tissue>
    </source>
</reference>
<dbReference type="GO" id="GO:0005739">
    <property type="term" value="C:mitochondrion"/>
    <property type="evidence" value="ECO:0007669"/>
    <property type="project" value="TreeGrafter"/>
</dbReference>
<comment type="caution">
    <text evidence="1">The sequence shown here is derived from an EMBL/GenBank/DDBJ whole genome shotgun (WGS) entry which is preliminary data.</text>
</comment>
<dbReference type="PANTHER" id="PTHR47868">
    <property type="entry name" value="OS05G0457700 PROTEIN"/>
    <property type="match status" value="1"/>
</dbReference>
<dbReference type="SUPFAM" id="SSF48452">
    <property type="entry name" value="TPR-like"/>
    <property type="match status" value="1"/>
</dbReference>
<gene>
    <name evidence="1" type="ORF">PVL29_010294</name>
</gene>
<dbReference type="PANTHER" id="PTHR47868:SF2">
    <property type="entry name" value="OS05G0457700 PROTEIN"/>
    <property type="match status" value="1"/>
</dbReference>
<dbReference type="FunFam" id="1.25.40.10:FF:001798">
    <property type="entry name" value="At5g02130"/>
    <property type="match status" value="1"/>
</dbReference>
<proteinExistence type="predicted"/>
<dbReference type="InterPro" id="IPR011990">
    <property type="entry name" value="TPR-like_helical_dom_sf"/>
</dbReference>
<organism evidence="1 2">
    <name type="scientific">Vitis rotundifolia</name>
    <name type="common">Muscadine grape</name>
    <dbReference type="NCBI Taxonomy" id="103349"/>
    <lineage>
        <taxon>Eukaryota</taxon>
        <taxon>Viridiplantae</taxon>
        <taxon>Streptophyta</taxon>
        <taxon>Embryophyta</taxon>
        <taxon>Tracheophyta</taxon>
        <taxon>Spermatophyta</taxon>
        <taxon>Magnoliopsida</taxon>
        <taxon>eudicotyledons</taxon>
        <taxon>Gunneridae</taxon>
        <taxon>Pentapetalae</taxon>
        <taxon>rosids</taxon>
        <taxon>Vitales</taxon>
        <taxon>Vitaceae</taxon>
        <taxon>Viteae</taxon>
        <taxon>Vitis</taxon>
    </lineage>
</organism>
<dbReference type="EMBL" id="JARBHA010000008">
    <property type="protein sequence ID" value="KAJ9694747.1"/>
    <property type="molecule type" value="Genomic_DNA"/>
</dbReference>
<name>A0AA39DUM9_VITRO</name>